<dbReference type="PANTHER" id="PTHR31845">
    <property type="entry name" value="FINGER DOMAIN PROTEIN, PUTATIVE-RELATED"/>
    <property type="match status" value="1"/>
</dbReference>
<dbReference type="OrthoDB" id="3429912at2759"/>
<feature type="compositionally biased region" description="Polar residues" evidence="6">
    <location>
        <begin position="1"/>
        <end position="12"/>
    </location>
</feature>
<gene>
    <name evidence="8" type="ORF">BJ875DRAFT_282466</name>
</gene>
<feature type="region of interest" description="Disordered" evidence="6">
    <location>
        <begin position="649"/>
        <end position="676"/>
    </location>
</feature>
<dbReference type="EMBL" id="MU251442">
    <property type="protein sequence ID" value="KAG9235079.1"/>
    <property type="molecule type" value="Genomic_DNA"/>
</dbReference>
<evidence type="ECO:0000256" key="3">
    <source>
        <dbReference type="ARBA" id="ARBA00023125"/>
    </source>
</evidence>
<dbReference type="PROSITE" id="PS00463">
    <property type="entry name" value="ZN2_CY6_FUNGAL_1"/>
    <property type="match status" value="1"/>
</dbReference>
<sequence>MDFRSPPSSTTAEKADTTGPTKQAACLNCRRSKTRCFRDEGVSNCRKCAQSNTECIVPEYRVGRKKGIKNKRDGLEKAVFRIEQAIKKHKTNGTHSDDEQVQQLAGLLADAQKLIPQHEGEEHDDSYQLEESPESSNQTPSNAGATENVEDQFAVRDAENPLQLLARASDLSLPSNPLANVSTTAPSTRQLMEGDQVLRDFFGPFRPSLDNSEATDPIELGLVTAEETIALFNYFYDNLAHTRWGLDPILHTPQFVQKQSTFLFTSILATSALFIPSSGAISKRLTAHRKRLARDVVENGNRSPEIVLAFMINIPWMAPGMHWSDDDTCAYMSMALSIALDSSLDKLIFPSPSELQGSAQSGRAQSDCISARKALNMDGFPDVEPTSNFGRRLLRRRERIWLALFVLDRGVCLARGRSFLVPVTPLIETCDEWHRCSMADVWDGSVVSSTVLRRDLVDLIASVKKSCNAARPQDKDGALLVQILQSMIDGFFNNWYTTWAFPATSSSTNKNSNIPPYVEILVTHGRLSIYSSVINHPLAPLAVKRFFRAAGLSSSLNVMRAAVQGESTLKSMPNNTCIMISFAACFAISLSIVGAGPKRQLSLAPSVKILIEESAGVLERIGTVTPHRNGTSALYGRHLREVVGNMISQSAPRTPGANANPVTQNRPPSSASFHQSPLYPQQPLPSQFPILPSPTPAQIYPELLQFSAMSDDQINEAINNVAGEEPFDFDAWSKMPPDSMGFDVGMGGAGMGGMDRGMGVGLDWLNWFNMEAGNAI</sequence>
<dbReference type="PROSITE" id="PS50048">
    <property type="entry name" value="ZN2_CY6_FUNGAL_2"/>
    <property type="match status" value="1"/>
</dbReference>
<feature type="compositionally biased region" description="Acidic residues" evidence="6">
    <location>
        <begin position="122"/>
        <end position="133"/>
    </location>
</feature>
<evidence type="ECO:0000256" key="1">
    <source>
        <dbReference type="ARBA" id="ARBA00004123"/>
    </source>
</evidence>
<dbReference type="GO" id="GO:0005634">
    <property type="term" value="C:nucleus"/>
    <property type="evidence" value="ECO:0007669"/>
    <property type="project" value="UniProtKB-SubCell"/>
</dbReference>
<dbReference type="GO" id="GO:0000976">
    <property type="term" value="F:transcription cis-regulatory region binding"/>
    <property type="evidence" value="ECO:0007669"/>
    <property type="project" value="TreeGrafter"/>
</dbReference>
<dbReference type="CDD" id="cd00067">
    <property type="entry name" value="GAL4"/>
    <property type="match status" value="1"/>
</dbReference>
<dbReference type="Gene3D" id="4.10.240.10">
    <property type="entry name" value="Zn(2)-C6 fungal-type DNA-binding domain"/>
    <property type="match status" value="1"/>
</dbReference>
<reference evidence="8" key="1">
    <citation type="journal article" date="2021" name="IMA Fungus">
        <title>Genomic characterization of three marine fungi, including Emericellopsis atlantica sp. nov. with signatures of a generalist lifestyle and marine biomass degradation.</title>
        <authorList>
            <person name="Hagestad O.C."/>
            <person name="Hou L."/>
            <person name="Andersen J.H."/>
            <person name="Hansen E.H."/>
            <person name="Altermark B."/>
            <person name="Li C."/>
            <person name="Kuhnert E."/>
            <person name="Cox R.J."/>
            <person name="Crous P.W."/>
            <person name="Spatafora J.W."/>
            <person name="Lail K."/>
            <person name="Amirebrahimi M."/>
            <person name="Lipzen A."/>
            <person name="Pangilinan J."/>
            <person name="Andreopoulos W."/>
            <person name="Hayes R.D."/>
            <person name="Ng V."/>
            <person name="Grigoriev I.V."/>
            <person name="Jackson S.A."/>
            <person name="Sutton T.D.S."/>
            <person name="Dobson A.D.W."/>
            <person name="Rama T."/>
        </authorList>
    </citation>
    <scope>NUCLEOTIDE SEQUENCE</scope>
    <source>
        <strain evidence="8">TRa018bII</strain>
    </source>
</reference>
<dbReference type="GO" id="GO:0000981">
    <property type="term" value="F:DNA-binding transcription factor activity, RNA polymerase II-specific"/>
    <property type="evidence" value="ECO:0007669"/>
    <property type="project" value="InterPro"/>
</dbReference>
<feature type="region of interest" description="Disordered" evidence="6">
    <location>
        <begin position="119"/>
        <end position="146"/>
    </location>
</feature>
<dbReference type="GO" id="GO:0008270">
    <property type="term" value="F:zinc ion binding"/>
    <property type="evidence" value="ECO:0007669"/>
    <property type="project" value="InterPro"/>
</dbReference>
<evidence type="ECO:0000256" key="4">
    <source>
        <dbReference type="ARBA" id="ARBA00023163"/>
    </source>
</evidence>
<comment type="caution">
    <text evidence="8">The sequence shown here is derived from an EMBL/GenBank/DDBJ whole genome shotgun (WGS) entry which is preliminary data.</text>
</comment>
<evidence type="ECO:0000256" key="5">
    <source>
        <dbReference type="ARBA" id="ARBA00023242"/>
    </source>
</evidence>
<keyword evidence="5" id="KW-0539">Nucleus</keyword>
<dbReference type="PANTHER" id="PTHR31845:SF17">
    <property type="entry name" value="ZN(II)2CYS6 TRANSCRIPTION FACTOR (EUROFUNG)"/>
    <property type="match status" value="1"/>
</dbReference>
<name>A0A9P8C5Y4_9HELO</name>
<dbReference type="Pfam" id="PF00172">
    <property type="entry name" value="Zn_clus"/>
    <property type="match status" value="1"/>
</dbReference>
<protein>
    <recommendedName>
        <fullName evidence="7">Zn(2)-C6 fungal-type domain-containing protein</fullName>
    </recommendedName>
</protein>
<comment type="subcellular location">
    <subcellularLocation>
        <location evidence="1">Nucleus</location>
    </subcellularLocation>
</comment>
<keyword evidence="3" id="KW-0238">DNA-binding</keyword>
<dbReference type="AlphaFoldDB" id="A0A9P8C5Y4"/>
<feature type="compositionally biased region" description="Polar residues" evidence="6">
    <location>
        <begin position="660"/>
        <end position="674"/>
    </location>
</feature>
<proteinExistence type="predicted"/>
<feature type="compositionally biased region" description="Polar residues" evidence="6">
    <location>
        <begin position="134"/>
        <end position="145"/>
    </location>
</feature>
<keyword evidence="2" id="KW-0805">Transcription regulation</keyword>
<dbReference type="InterPro" id="IPR001138">
    <property type="entry name" value="Zn2Cys6_DnaBD"/>
</dbReference>
<dbReference type="Proteomes" id="UP000824998">
    <property type="component" value="Unassembled WGS sequence"/>
</dbReference>
<dbReference type="SUPFAM" id="SSF57701">
    <property type="entry name" value="Zn2/Cys6 DNA-binding domain"/>
    <property type="match status" value="1"/>
</dbReference>
<dbReference type="CDD" id="cd12148">
    <property type="entry name" value="fungal_TF_MHR"/>
    <property type="match status" value="1"/>
</dbReference>
<organism evidence="8 9">
    <name type="scientific">Amylocarpus encephaloides</name>
    <dbReference type="NCBI Taxonomy" id="45428"/>
    <lineage>
        <taxon>Eukaryota</taxon>
        <taxon>Fungi</taxon>
        <taxon>Dikarya</taxon>
        <taxon>Ascomycota</taxon>
        <taxon>Pezizomycotina</taxon>
        <taxon>Leotiomycetes</taxon>
        <taxon>Helotiales</taxon>
        <taxon>Helotiales incertae sedis</taxon>
        <taxon>Amylocarpus</taxon>
    </lineage>
</organism>
<dbReference type="InterPro" id="IPR036864">
    <property type="entry name" value="Zn2-C6_fun-type_DNA-bd_sf"/>
</dbReference>
<evidence type="ECO:0000313" key="9">
    <source>
        <dbReference type="Proteomes" id="UP000824998"/>
    </source>
</evidence>
<evidence type="ECO:0000313" key="8">
    <source>
        <dbReference type="EMBL" id="KAG9235079.1"/>
    </source>
</evidence>
<feature type="domain" description="Zn(2)-C6 fungal-type" evidence="7">
    <location>
        <begin position="25"/>
        <end position="57"/>
    </location>
</feature>
<keyword evidence="9" id="KW-1185">Reference proteome</keyword>
<evidence type="ECO:0000259" key="7">
    <source>
        <dbReference type="PROSITE" id="PS50048"/>
    </source>
</evidence>
<evidence type="ECO:0000256" key="6">
    <source>
        <dbReference type="SAM" id="MobiDB-lite"/>
    </source>
</evidence>
<keyword evidence="4" id="KW-0804">Transcription</keyword>
<feature type="region of interest" description="Disordered" evidence="6">
    <location>
        <begin position="1"/>
        <end position="23"/>
    </location>
</feature>
<evidence type="ECO:0000256" key="2">
    <source>
        <dbReference type="ARBA" id="ARBA00023015"/>
    </source>
</evidence>
<dbReference type="SMART" id="SM00066">
    <property type="entry name" value="GAL4"/>
    <property type="match status" value="1"/>
</dbReference>
<accession>A0A9P8C5Y4</accession>
<dbReference type="InterPro" id="IPR051089">
    <property type="entry name" value="prtT"/>
</dbReference>